<name>A0ABN2TK91_9ACTN</name>
<evidence type="ECO:0000256" key="2">
    <source>
        <dbReference type="ARBA" id="ARBA00022722"/>
    </source>
</evidence>
<comment type="subunit">
    <text evidence="5">Heterooligomer composed of large and small subunits.</text>
</comment>
<comment type="similarity">
    <text evidence="5 6">Belongs to the XseA family.</text>
</comment>
<dbReference type="PANTHER" id="PTHR30008:SF0">
    <property type="entry name" value="EXODEOXYRIBONUCLEASE 7 LARGE SUBUNIT"/>
    <property type="match status" value="1"/>
</dbReference>
<feature type="domain" description="OB-fold nucleic acid binding" evidence="8">
    <location>
        <begin position="12"/>
        <end position="106"/>
    </location>
</feature>
<dbReference type="EC" id="3.1.11.6" evidence="5"/>
<evidence type="ECO:0000256" key="3">
    <source>
        <dbReference type="ARBA" id="ARBA00022801"/>
    </source>
</evidence>
<comment type="caution">
    <text evidence="9">The sequence shown here is derived from an EMBL/GenBank/DDBJ whole genome shotgun (WGS) entry which is preliminary data.</text>
</comment>
<evidence type="ECO:0000313" key="9">
    <source>
        <dbReference type="EMBL" id="GAA2012353.1"/>
    </source>
</evidence>
<evidence type="ECO:0000256" key="1">
    <source>
        <dbReference type="ARBA" id="ARBA00022490"/>
    </source>
</evidence>
<keyword evidence="4 5" id="KW-0269">Exonuclease</keyword>
<dbReference type="InterPro" id="IPR003753">
    <property type="entry name" value="Exonuc_VII_L"/>
</dbReference>
<dbReference type="CDD" id="cd04489">
    <property type="entry name" value="ExoVII_LU_OBF"/>
    <property type="match status" value="1"/>
</dbReference>
<evidence type="ECO:0000256" key="5">
    <source>
        <dbReference type="HAMAP-Rule" id="MF_00378"/>
    </source>
</evidence>
<proteinExistence type="inferred from homology"/>
<reference evidence="9 10" key="1">
    <citation type="journal article" date="2019" name="Int. J. Syst. Evol. Microbiol.">
        <title>The Global Catalogue of Microorganisms (GCM) 10K type strain sequencing project: providing services to taxonomists for standard genome sequencing and annotation.</title>
        <authorList>
            <consortium name="The Broad Institute Genomics Platform"/>
            <consortium name="The Broad Institute Genome Sequencing Center for Infectious Disease"/>
            <person name="Wu L."/>
            <person name="Ma J."/>
        </authorList>
    </citation>
    <scope>NUCLEOTIDE SEQUENCE [LARGE SCALE GENOMIC DNA]</scope>
    <source>
        <strain evidence="9 10">JCM 16014</strain>
    </source>
</reference>
<comment type="subcellular location">
    <subcellularLocation>
        <location evidence="5 6">Cytoplasm</location>
    </subcellularLocation>
</comment>
<keyword evidence="2 5" id="KW-0540">Nuclease</keyword>
<feature type="domain" description="Exonuclease VII large subunit C-terminal" evidence="7">
    <location>
        <begin position="129"/>
        <end position="344"/>
    </location>
</feature>
<dbReference type="InterPro" id="IPR020579">
    <property type="entry name" value="Exonuc_VII_lsu_C"/>
</dbReference>
<dbReference type="RefSeq" id="WP_344663913.1">
    <property type="nucleotide sequence ID" value="NZ_BAAAQN010000002.1"/>
</dbReference>
<protein>
    <recommendedName>
        <fullName evidence="5">Exodeoxyribonuclease 7 large subunit</fullName>
        <ecNumber evidence="5">3.1.11.6</ecNumber>
    </recommendedName>
    <alternativeName>
        <fullName evidence="5">Exodeoxyribonuclease VII large subunit</fullName>
        <shortName evidence="5">Exonuclease VII large subunit</shortName>
    </alternativeName>
</protein>
<dbReference type="PANTHER" id="PTHR30008">
    <property type="entry name" value="EXODEOXYRIBONUCLEASE 7 LARGE SUBUNIT"/>
    <property type="match status" value="1"/>
</dbReference>
<dbReference type="NCBIfam" id="TIGR00237">
    <property type="entry name" value="xseA"/>
    <property type="match status" value="1"/>
</dbReference>
<evidence type="ECO:0000256" key="4">
    <source>
        <dbReference type="ARBA" id="ARBA00022839"/>
    </source>
</evidence>
<evidence type="ECO:0000259" key="8">
    <source>
        <dbReference type="Pfam" id="PF13742"/>
    </source>
</evidence>
<comment type="catalytic activity">
    <reaction evidence="5 6">
        <text>Exonucleolytic cleavage in either 5'- to 3'- or 3'- to 5'-direction to yield nucleoside 5'-phosphates.</text>
        <dbReference type="EC" id="3.1.11.6"/>
    </reaction>
</comment>
<dbReference type="Pfam" id="PF02601">
    <property type="entry name" value="Exonuc_VII_L"/>
    <property type="match status" value="1"/>
</dbReference>
<dbReference type="Pfam" id="PF13742">
    <property type="entry name" value="tRNA_anti_2"/>
    <property type="match status" value="1"/>
</dbReference>
<keyword evidence="1 5" id="KW-0963">Cytoplasm</keyword>
<gene>
    <name evidence="5 9" type="primary">xseA</name>
    <name evidence="9" type="ORF">GCM10009839_03390</name>
</gene>
<sequence length="411" mass="44651">MAMQSSADQPIPVRQVSEAVGGWIAKLGMIWVEGQLAQINKRPGSQMVYLVLRDPSADVSMQVTTFRRVFDTVVPPLAEGARVVVYGKPDFYVPRSTFSIRAEEIRQVGLGELLARLEMLKAKLGAEGLFAPQRKKPLPFLPRCVGLITGRASAAERDVLENAKRRWPGVQFRVENTDVQGSKAVPQILPALARLDADPEVDVIIIARGGGSVEDLLPFSDEALIRAVADCATPVVSAIGHEPDSPILDLVADFRASTPTDAAKRVVPDVAEEMDRVAELRRNAWRSVARILEREAMGLGAFRQRPVLASPYSMIDGRRNDLDELTRRARATVGHRLDRAADDLGHTLARVRALSPMATLERGYSIVLGPTGHAVRAVEEVAEGDVLDVRLASGRLTATVAEVTPSTTPTT</sequence>
<dbReference type="Proteomes" id="UP001500751">
    <property type="component" value="Unassembled WGS sequence"/>
</dbReference>
<evidence type="ECO:0000259" key="7">
    <source>
        <dbReference type="Pfam" id="PF02601"/>
    </source>
</evidence>
<keyword evidence="10" id="KW-1185">Reference proteome</keyword>
<accession>A0ABN2TK91</accession>
<organism evidence="9 10">
    <name type="scientific">Catenulispora yoronensis</name>
    <dbReference type="NCBI Taxonomy" id="450799"/>
    <lineage>
        <taxon>Bacteria</taxon>
        <taxon>Bacillati</taxon>
        <taxon>Actinomycetota</taxon>
        <taxon>Actinomycetes</taxon>
        <taxon>Catenulisporales</taxon>
        <taxon>Catenulisporaceae</taxon>
        <taxon>Catenulispora</taxon>
    </lineage>
</organism>
<comment type="function">
    <text evidence="5">Bidirectionally degrades single-stranded DNA into large acid-insoluble oligonucleotides, which are then degraded further into small acid-soluble oligonucleotides.</text>
</comment>
<evidence type="ECO:0000313" key="10">
    <source>
        <dbReference type="Proteomes" id="UP001500751"/>
    </source>
</evidence>
<evidence type="ECO:0000256" key="6">
    <source>
        <dbReference type="RuleBase" id="RU004355"/>
    </source>
</evidence>
<dbReference type="HAMAP" id="MF_00378">
    <property type="entry name" value="Exonuc_7_L"/>
    <property type="match status" value="1"/>
</dbReference>
<dbReference type="InterPro" id="IPR025824">
    <property type="entry name" value="OB-fold_nuc-bd_dom"/>
</dbReference>
<dbReference type="EMBL" id="BAAAQN010000002">
    <property type="protein sequence ID" value="GAA2012353.1"/>
    <property type="molecule type" value="Genomic_DNA"/>
</dbReference>
<keyword evidence="3 5" id="KW-0378">Hydrolase</keyword>